<feature type="region of interest" description="Disordered" evidence="1">
    <location>
        <begin position="436"/>
        <end position="702"/>
    </location>
</feature>
<feature type="region of interest" description="Disordered" evidence="1">
    <location>
        <begin position="842"/>
        <end position="952"/>
    </location>
</feature>
<proteinExistence type="predicted"/>
<feature type="compositionally biased region" description="Low complexity" evidence="1">
    <location>
        <begin position="119"/>
        <end position="144"/>
    </location>
</feature>
<feature type="compositionally biased region" description="Basic residues" evidence="1">
    <location>
        <begin position="201"/>
        <end position="212"/>
    </location>
</feature>
<feature type="compositionally biased region" description="Acidic residues" evidence="1">
    <location>
        <begin position="571"/>
        <end position="585"/>
    </location>
</feature>
<dbReference type="Proteomes" id="UP001530400">
    <property type="component" value="Unassembled WGS sequence"/>
</dbReference>
<accession>A0ABD3QE36</accession>
<gene>
    <name evidence="2" type="ORF">ACHAWO_003707</name>
</gene>
<feature type="compositionally biased region" description="Low complexity" evidence="1">
    <location>
        <begin position="667"/>
        <end position="679"/>
    </location>
</feature>
<feature type="compositionally biased region" description="Basic and acidic residues" evidence="1">
    <location>
        <begin position="513"/>
        <end position="524"/>
    </location>
</feature>
<feature type="compositionally biased region" description="Basic and acidic residues" evidence="1">
    <location>
        <begin position="904"/>
        <end position="914"/>
    </location>
</feature>
<reference evidence="2 3" key="1">
    <citation type="submission" date="2024-10" db="EMBL/GenBank/DDBJ databases">
        <title>Updated reference genomes for cyclostephanoid diatoms.</title>
        <authorList>
            <person name="Roberts W.R."/>
            <person name="Alverson A.J."/>
        </authorList>
    </citation>
    <scope>NUCLEOTIDE SEQUENCE [LARGE SCALE GENOMIC DNA]</scope>
    <source>
        <strain evidence="2 3">AJA010-31</strain>
    </source>
</reference>
<evidence type="ECO:0000313" key="2">
    <source>
        <dbReference type="EMBL" id="KAL3798648.1"/>
    </source>
</evidence>
<protein>
    <submittedName>
        <fullName evidence="2">Uncharacterized protein</fullName>
    </submittedName>
</protein>
<feature type="compositionally biased region" description="Basic and acidic residues" evidence="1">
    <location>
        <begin position="480"/>
        <end position="492"/>
    </location>
</feature>
<feature type="compositionally biased region" description="Low complexity" evidence="1">
    <location>
        <begin position="52"/>
        <end position="61"/>
    </location>
</feature>
<feature type="compositionally biased region" description="Low complexity" evidence="1">
    <location>
        <begin position="243"/>
        <end position="258"/>
    </location>
</feature>
<feature type="compositionally biased region" description="Polar residues" evidence="1">
    <location>
        <begin position="850"/>
        <end position="860"/>
    </location>
</feature>
<organism evidence="2 3">
    <name type="scientific">Cyclotella atomus</name>
    <dbReference type="NCBI Taxonomy" id="382360"/>
    <lineage>
        <taxon>Eukaryota</taxon>
        <taxon>Sar</taxon>
        <taxon>Stramenopiles</taxon>
        <taxon>Ochrophyta</taxon>
        <taxon>Bacillariophyta</taxon>
        <taxon>Coscinodiscophyceae</taxon>
        <taxon>Thalassiosirophycidae</taxon>
        <taxon>Stephanodiscales</taxon>
        <taxon>Stephanodiscaceae</taxon>
        <taxon>Cyclotella</taxon>
    </lineage>
</organism>
<feature type="region of interest" description="Disordered" evidence="1">
    <location>
        <begin position="1"/>
        <end position="412"/>
    </location>
</feature>
<feature type="compositionally biased region" description="Low complexity" evidence="1">
    <location>
        <begin position="269"/>
        <end position="283"/>
    </location>
</feature>
<feature type="compositionally biased region" description="Polar residues" evidence="1">
    <location>
        <begin position="918"/>
        <end position="930"/>
    </location>
</feature>
<feature type="compositionally biased region" description="Acidic residues" evidence="1">
    <location>
        <begin position="145"/>
        <end position="161"/>
    </location>
</feature>
<evidence type="ECO:0000313" key="3">
    <source>
        <dbReference type="Proteomes" id="UP001530400"/>
    </source>
</evidence>
<feature type="compositionally biased region" description="Low complexity" evidence="1">
    <location>
        <begin position="68"/>
        <end position="78"/>
    </location>
</feature>
<feature type="compositionally biased region" description="Low complexity" evidence="1">
    <location>
        <begin position="347"/>
        <end position="360"/>
    </location>
</feature>
<dbReference type="EMBL" id="JALLPJ020000209">
    <property type="protein sequence ID" value="KAL3798648.1"/>
    <property type="molecule type" value="Genomic_DNA"/>
</dbReference>
<keyword evidence="3" id="KW-1185">Reference proteome</keyword>
<feature type="compositionally biased region" description="Low complexity" evidence="1">
    <location>
        <begin position="14"/>
        <end position="27"/>
    </location>
</feature>
<sequence>MPRKWSISTKKLFSKSNDVSDSDSGSGRRQRGNATAKTKRQESSSESEDESSSSSSSYSSSSDEESSKTSASKSVDSSGAKVVKPVKLATIPNFDDSSDGSSSESEFGCGTYRRREDLSSASSNSSSSSASSRSGSDSRSSNSSSDDDESSSASESSEEENSVPSLPAPASRASTARNNAVRRSMSEPALLAGLQKLEKDKKRKSTFGKVFKKTVSMAFGSKKQSDEKLDVLVPNKLDKFNPSTSSMGSRKSAGSSLPSKRDSSDDDSNSGSDDSSQDSSSDSSSDHSSDASSASSKRKKGGKASKEDTKPAVVEKPKPPARRSTISSDGSDSRPIIDTNKPRRRSSVSSSASESEVKPSLAPSLYDDNQVNMIRGRKSSHKTTTAENTDRETTPAKAPRNPEAVKTAKASWGKLAKAIKTQNEDVDDVFSNVLLQAKKMKEEKRRNPVTSSDDDMNNDSSSNLMSEKANDVFMKVLQQAREKRGAKNRESDKDEADSPNSQRGSSSIQSPFFDEKRGGGDSRFAKMAMAGMKSKSVGESKNGGLSDSDKDLFETPKLVSQRPSMRYLFEGQDEASSEESSDSEADASKGRRRNLSVDESDEESTSEESQEASLSTESSEDEEYIGTGEDKSSEDDAMSAESQMSILTPIAEESVVSPVDFTDNDIESSSSEDSMSASDLENDDESADVQSKEEEMTAMPQASLCDAGFTGGEAMLTDMPDENDTALAKRKAVQNVMKDTSLSAVERNKMIQDIMAGKVELPKISTKKDPPVEKAENATSNAVEAGLTGGEAMLTDMPGENDTALATRKAVQNVMKDTSLSAVERNKKIQDIMAGRVELPKVISKPSDPVNATISVPTKTAETEAPIKKNGQARESPSRRRKRKSTKKSEHTNGIAKTNTSPGSKDDKLTHESPHNIAHTSNSTMETFDSSGDEQRNVDASNASHQQFADRSSSLLEIDHNIDVARAKEERAMFQEALSIAESSKNKSPDEKALLTAMTFALYDLDSHWTINSFDSTKKSIPMQRTLGARDRIDPWSLHIEKNSESRWNALLSHEGISPTAKRVPPKPSRDLKMSLQSNALSDDSYRSVEESYRSTISFDVSDRKGPPPKPPKELLTKASFNLKKSAVIEKICLDLLLDPPSEEEESDDDVAETIEHSLTTNKIKLQKWFMSILKLDPRWQIRKFFDDASVSFDNAEIFTVWRPTSFDAVAKIMRGEGVGKGLDIKGKSAVCGELSGYVPFLQIHDNEHKSCVRVLKSDRTQVFFTSREARNAVGKRLSEKAKEMSLRVTKAMFALAKMEENGADDGSIDEESLIEEIDRYCIDQPEVIRNDKYAPKCYGLEVSCRVLWEELVLPSDISRETGSKYNTGRASQPAFQEMNFASLRKQDPKKAIPVLYQYSDDDPFDPRMLIVAYEEEGRVVPVVSDFDCFLVGSRDFSFKEGMAQNQIDLLDWCVSQIEWILDHQSDGLESWTAKWLEILKYAAQNGFVPKMPPFGFGDPSSYALIEAAVHRSKKTNGAVRHGPECFNYFFPQDLDSELLIIFPGEERWKYVNIFELQSILIEKIRQGFTVPLNPKWILCDPGWIDVFIELLKSRRPSVQASMNMWFPRNSGLRERIIAISKRHPEGFRSTPFCDTNMSLAIQEYERFLVLQRAKQKLRGYFVLRRLHRSCQEKSEHFENEQRISSLEQIVSARNVAKTLRRMSMSRIEKETVESIRDAVLFEE</sequence>
<name>A0ABD3QE36_9STRA</name>
<feature type="compositionally biased region" description="Polar residues" evidence="1">
    <location>
        <begin position="498"/>
        <end position="510"/>
    </location>
</feature>
<feature type="compositionally biased region" description="Acidic residues" evidence="1">
    <location>
        <begin position="598"/>
        <end position="610"/>
    </location>
</feature>
<feature type="compositionally biased region" description="Low complexity" evidence="1">
    <location>
        <begin position="99"/>
        <end position="108"/>
    </location>
</feature>
<feature type="compositionally biased region" description="Basic and acidic residues" evidence="1">
    <location>
        <begin position="304"/>
        <end position="318"/>
    </location>
</feature>
<comment type="caution">
    <text evidence="2">The sequence shown here is derived from an EMBL/GenBank/DDBJ whole genome shotgun (WGS) entry which is preliminary data.</text>
</comment>
<feature type="compositionally biased region" description="Polar residues" evidence="1">
    <location>
        <begin position="1"/>
        <end position="11"/>
    </location>
</feature>
<evidence type="ECO:0000256" key="1">
    <source>
        <dbReference type="SAM" id="MobiDB-lite"/>
    </source>
</evidence>
<feature type="compositionally biased region" description="Polar residues" evidence="1">
    <location>
        <begin position="938"/>
        <end position="952"/>
    </location>
</feature>